<keyword evidence="2 5" id="KW-0863">Zinc-finger</keyword>
<feature type="region of interest" description="Disordered" evidence="6">
    <location>
        <begin position="416"/>
        <end position="470"/>
    </location>
</feature>
<evidence type="ECO:0000313" key="10">
    <source>
        <dbReference type="EMBL" id="EGG21003.1"/>
    </source>
</evidence>
<evidence type="ECO:0000256" key="6">
    <source>
        <dbReference type="SAM" id="MobiDB-lite"/>
    </source>
</evidence>
<dbReference type="Gene3D" id="1.10.287.110">
    <property type="entry name" value="DnaJ domain"/>
    <property type="match status" value="1"/>
</dbReference>
<feature type="transmembrane region" description="Helical" evidence="7">
    <location>
        <begin position="353"/>
        <end position="375"/>
    </location>
</feature>
<dbReference type="GO" id="GO:0036503">
    <property type="term" value="P:ERAD pathway"/>
    <property type="evidence" value="ECO:0007669"/>
    <property type="project" value="TreeGrafter"/>
</dbReference>
<organism evidence="10 11">
    <name type="scientific">Cavenderia fasciculata</name>
    <name type="common">Slime mold</name>
    <name type="synonym">Dictyostelium fasciculatum</name>
    <dbReference type="NCBI Taxonomy" id="261658"/>
    <lineage>
        <taxon>Eukaryota</taxon>
        <taxon>Amoebozoa</taxon>
        <taxon>Evosea</taxon>
        <taxon>Eumycetozoa</taxon>
        <taxon>Dictyostelia</taxon>
        <taxon>Acytosteliales</taxon>
        <taxon>Cavenderiaceae</taxon>
        <taxon>Cavenderia</taxon>
    </lineage>
</organism>
<dbReference type="InterPro" id="IPR001623">
    <property type="entry name" value="DnaJ_domain"/>
</dbReference>
<dbReference type="AlphaFoldDB" id="F4PU77"/>
<feature type="transmembrane region" description="Helical" evidence="7">
    <location>
        <begin position="179"/>
        <end position="196"/>
    </location>
</feature>
<gene>
    <name evidence="10" type="ORF">DFA_00872</name>
</gene>
<dbReference type="CDD" id="cd06257">
    <property type="entry name" value="DnaJ"/>
    <property type="match status" value="1"/>
</dbReference>
<keyword evidence="7" id="KW-0472">Membrane</keyword>
<dbReference type="PROSITE" id="PS00636">
    <property type="entry name" value="DNAJ_1"/>
    <property type="match status" value="1"/>
</dbReference>
<feature type="transmembrane region" description="Helical" evidence="7">
    <location>
        <begin position="238"/>
        <end position="262"/>
    </location>
</feature>
<dbReference type="GO" id="GO:0008270">
    <property type="term" value="F:zinc ion binding"/>
    <property type="evidence" value="ECO:0007669"/>
    <property type="project" value="UniProtKB-KW"/>
</dbReference>
<dbReference type="PRINTS" id="PR00625">
    <property type="entry name" value="JDOMAIN"/>
</dbReference>
<dbReference type="GO" id="GO:0051787">
    <property type="term" value="F:misfolded protein binding"/>
    <property type="evidence" value="ECO:0007669"/>
    <property type="project" value="TreeGrafter"/>
</dbReference>
<dbReference type="GeneID" id="14873051"/>
<dbReference type="OrthoDB" id="10250354at2759"/>
<keyword evidence="7" id="KW-1133">Transmembrane helix</keyword>
<keyword evidence="3" id="KW-0862">Zinc</keyword>
<dbReference type="SMART" id="SM00271">
    <property type="entry name" value="DnaJ"/>
    <property type="match status" value="1"/>
</dbReference>
<dbReference type="Pfam" id="PF01753">
    <property type="entry name" value="zf-MYND"/>
    <property type="match status" value="1"/>
</dbReference>
<dbReference type="PROSITE" id="PS01360">
    <property type="entry name" value="ZF_MYND_1"/>
    <property type="match status" value="1"/>
</dbReference>
<dbReference type="SUPFAM" id="SSF144232">
    <property type="entry name" value="HIT/MYND zinc finger-like"/>
    <property type="match status" value="1"/>
</dbReference>
<dbReference type="InterPro" id="IPR002893">
    <property type="entry name" value="Znf_MYND"/>
</dbReference>
<evidence type="ECO:0000259" key="8">
    <source>
        <dbReference type="PROSITE" id="PS50076"/>
    </source>
</evidence>
<dbReference type="PROSITE" id="PS50865">
    <property type="entry name" value="ZF_MYND_2"/>
    <property type="match status" value="1"/>
</dbReference>
<feature type="transmembrane region" description="Helical" evidence="7">
    <location>
        <begin position="323"/>
        <end position="341"/>
    </location>
</feature>
<dbReference type="PANTHER" id="PTHR44360">
    <property type="entry name" value="DNAJ HOMOLOG SUBFAMILY B MEMBER 9"/>
    <property type="match status" value="1"/>
</dbReference>
<evidence type="ECO:0000256" key="2">
    <source>
        <dbReference type="ARBA" id="ARBA00022771"/>
    </source>
</evidence>
<proteinExistence type="predicted"/>
<dbReference type="RefSeq" id="XP_004358853.1">
    <property type="nucleotide sequence ID" value="XM_004358796.1"/>
</dbReference>
<evidence type="ECO:0000256" key="4">
    <source>
        <dbReference type="ARBA" id="ARBA00023186"/>
    </source>
</evidence>
<name>F4PU77_CACFS</name>
<dbReference type="STRING" id="1054147.F4PU77"/>
<dbReference type="Gene3D" id="6.10.140.2220">
    <property type="match status" value="1"/>
</dbReference>
<dbReference type="OMA" id="MAELYFF"/>
<evidence type="ECO:0008006" key="12">
    <source>
        <dbReference type="Google" id="ProtNLM"/>
    </source>
</evidence>
<keyword evidence="1" id="KW-0479">Metal-binding</keyword>
<dbReference type="SUPFAM" id="SSF46565">
    <property type="entry name" value="Chaperone J-domain"/>
    <property type="match status" value="1"/>
</dbReference>
<feature type="transmembrane region" description="Helical" evidence="7">
    <location>
        <begin position="132"/>
        <end position="149"/>
    </location>
</feature>
<keyword evidence="7" id="KW-0812">Transmembrane</keyword>
<keyword evidence="11" id="KW-1185">Reference proteome</keyword>
<feature type="domain" description="MYND-type" evidence="9">
    <location>
        <begin position="555"/>
        <end position="592"/>
    </location>
</feature>
<feature type="compositionally biased region" description="Low complexity" evidence="6">
    <location>
        <begin position="535"/>
        <end position="546"/>
    </location>
</feature>
<feature type="transmembrane region" description="Helical" evidence="7">
    <location>
        <begin position="381"/>
        <end position="403"/>
    </location>
</feature>
<protein>
    <recommendedName>
        <fullName evidence="12">J domain-containing protein</fullName>
    </recommendedName>
</protein>
<evidence type="ECO:0000313" key="11">
    <source>
        <dbReference type="Proteomes" id="UP000007797"/>
    </source>
</evidence>
<evidence type="ECO:0000256" key="7">
    <source>
        <dbReference type="SAM" id="Phobius"/>
    </source>
</evidence>
<feature type="transmembrane region" description="Helical" evidence="7">
    <location>
        <begin position="297"/>
        <end position="317"/>
    </location>
</feature>
<dbReference type="KEGG" id="dfa:DFA_00872"/>
<feature type="domain" description="J" evidence="8">
    <location>
        <begin position="6"/>
        <end position="68"/>
    </location>
</feature>
<reference evidence="11" key="1">
    <citation type="journal article" date="2011" name="Genome Res.">
        <title>Phylogeny-wide analysis of social amoeba genomes highlights ancient origins for complex intercellular communication.</title>
        <authorList>
            <person name="Heidel A.J."/>
            <person name="Lawal H.M."/>
            <person name="Felder M."/>
            <person name="Schilde C."/>
            <person name="Helps N.R."/>
            <person name="Tunggal B."/>
            <person name="Rivero F."/>
            <person name="John U."/>
            <person name="Schleicher M."/>
            <person name="Eichinger L."/>
            <person name="Platzer M."/>
            <person name="Noegel A.A."/>
            <person name="Schaap P."/>
            <person name="Gloeckner G."/>
        </authorList>
    </citation>
    <scope>NUCLEOTIDE SEQUENCE [LARGE SCALE GENOMIC DNA]</scope>
    <source>
        <strain evidence="11">SH3</strain>
    </source>
</reference>
<feature type="transmembrane region" description="Helical" evidence="7">
    <location>
        <begin position="202"/>
        <end position="226"/>
    </location>
</feature>
<dbReference type="InterPro" id="IPR036869">
    <property type="entry name" value="J_dom_sf"/>
</dbReference>
<evidence type="ECO:0000256" key="3">
    <source>
        <dbReference type="ARBA" id="ARBA00022833"/>
    </source>
</evidence>
<accession>F4PU77</accession>
<sequence length="596" mass="68938">MDDLPSPYEILGIEKTDDPIAIKQAYKYMALKYHPDKNPNSGDKFQEISKAYQILANEDSKLFFDSFGYEGLILNEKLNSKGDKNFTEWLISMSFCLFSIVLDYFLGIYSEWIFASIFTLYFIYLTKKSPDISFCLFIIVLNLVLYFILPTKILPTITNTIIYGIVLLWPNITRKNSSLTVSIWILIIVFDLWRGITLNHWIWSILSINIIIFGSIILMLMGIYVLKKPETGPAIYSGLFEILFSSITNLDVMTLVFSLFWGPVWLLDFFFNRRIEWLIVPTIFLIKLFLFSGKLKIFLPMLLSSAIAYYLVPSWIYHFLNNYIVHALSHMLVYKFNIAIVEKASSLQEKKKYLFQKGVNQIIMGVILFAIQYMLDFSTEHWHFLGSISLGYSFVLMIELYFFSFSIKNLEDDGGNNMAGGEDQSNNQSNGDHNDPTRQNKTKKQKSHGEYSMPSNENAIQPYTPPPSFLRNLHKQVKRNQSFNQSNNNNNHSVNNNNKVQEIIEEQEEDRDKLIDEEEDQSSSSTTFDKQNGNSPTKKSTTTATPIGSSLDKRCQTCFKSTNLKKCGRCKQVFYCSKECQIKNWAFHQSICILKF</sequence>
<evidence type="ECO:0000256" key="1">
    <source>
        <dbReference type="ARBA" id="ARBA00022723"/>
    </source>
</evidence>
<dbReference type="PROSITE" id="PS50076">
    <property type="entry name" value="DNAJ_2"/>
    <property type="match status" value="1"/>
</dbReference>
<dbReference type="PANTHER" id="PTHR44360:SF1">
    <property type="entry name" value="DNAJ HOMOLOG SUBFAMILY B MEMBER 9"/>
    <property type="match status" value="1"/>
</dbReference>
<feature type="transmembrane region" description="Helical" evidence="7">
    <location>
        <begin position="274"/>
        <end position="290"/>
    </location>
</feature>
<keyword evidence="4" id="KW-0143">Chaperone</keyword>
<dbReference type="GO" id="GO:0005783">
    <property type="term" value="C:endoplasmic reticulum"/>
    <property type="evidence" value="ECO:0007669"/>
    <property type="project" value="TreeGrafter"/>
</dbReference>
<evidence type="ECO:0000256" key="5">
    <source>
        <dbReference type="PROSITE-ProRule" id="PRU00134"/>
    </source>
</evidence>
<dbReference type="InterPro" id="IPR018253">
    <property type="entry name" value="DnaJ_domain_CS"/>
</dbReference>
<dbReference type="Pfam" id="PF00226">
    <property type="entry name" value="DnaJ"/>
    <property type="match status" value="1"/>
</dbReference>
<feature type="transmembrane region" description="Helical" evidence="7">
    <location>
        <begin position="155"/>
        <end position="172"/>
    </location>
</feature>
<dbReference type="EMBL" id="GL883010">
    <property type="protein sequence ID" value="EGG21003.1"/>
    <property type="molecule type" value="Genomic_DNA"/>
</dbReference>
<evidence type="ECO:0000259" key="9">
    <source>
        <dbReference type="PROSITE" id="PS50865"/>
    </source>
</evidence>
<feature type="transmembrane region" description="Helical" evidence="7">
    <location>
        <begin position="108"/>
        <end position="125"/>
    </location>
</feature>
<dbReference type="Proteomes" id="UP000007797">
    <property type="component" value="Unassembled WGS sequence"/>
</dbReference>
<dbReference type="InterPro" id="IPR051948">
    <property type="entry name" value="Hsp70_co-chaperone_J-domain"/>
</dbReference>
<dbReference type="GO" id="GO:0051087">
    <property type="term" value="F:protein-folding chaperone binding"/>
    <property type="evidence" value="ECO:0007669"/>
    <property type="project" value="TreeGrafter"/>
</dbReference>
<feature type="region of interest" description="Disordered" evidence="6">
    <location>
        <begin position="515"/>
        <end position="546"/>
    </location>
</feature>